<evidence type="ECO:0000313" key="1">
    <source>
        <dbReference type="EMBL" id="MDX2333930.1"/>
    </source>
</evidence>
<keyword evidence="2" id="KW-1185">Reference proteome</keyword>
<dbReference type="Proteomes" id="UP001272940">
    <property type="component" value="Unassembled WGS sequence"/>
</dbReference>
<reference evidence="1 2" key="1">
    <citation type="journal article" date="2023" name="FEMS Microbes">
        <title>Whole genomes of deep-sea sponge-associated bacteria exhibit high novel natural product potential.</title>
        <authorList>
            <person name="Hesketh-Best P.J."/>
            <person name="January G.G."/>
            <person name="Koch M.J."/>
            <person name="Warburton P.J."/>
            <person name="Howell K.L."/>
            <person name="Upton M."/>
        </authorList>
    </citation>
    <scope>NUCLEOTIDE SEQUENCE [LARGE SCALE GENOMIC DNA]</scope>
    <source>
        <strain evidence="1 2">PC206-O</strain>
    </source>
</reference>
<name>A0ABU4KMG9_BREVE</name>
<proteinExistence type="predicted"/>
<dbReference type="RefSeq" id="WP_319078490.1">
    <property type="nucleotide sequence ID" value="NZ_JAMYEC010000002.1"/>
</dbReference>
<protein>
    <submittedName>
        <fullName evidence="1">Uncharacterized protein</fullName>
    </submittedName>
</protein>
<gene>
    <name evidence="1" type="ORF">NJD11_03130</name>
</gene>
<evidence type="ECO:0000313" key="2">
    <source>
        <dbReference type="Proteomes" id="UP001272940"/>
    </source>
</evidence>
<accession>A0ABU4KMG9</accession>
<organism evidence="1 2">
    <name type="scientific">Brevundimonas vesicularis</name>
    <name type="common">Pseudomonas vesicularis</name>
    <dbReference type="NCBI Taxonomy" id="41276"/>
    <lineage>
        <taxon>Bacteria</taxon>
        <taxon>Pseudomonadati</taxon>
        <taxon>Pseudomonadota</taxon>
        <taxon>Alphaproteobacteria</taxon>
        <taxon>Caulobacterales</taxon>
        <taxon>Caulobacteraceae</taxon>
        <taxon>Brevundimonas</taxon>
    </lineage>
</organism>
<sequence>MRSEHSAYWNEGSGLLHALSLEAQSEFEALSDYIWKIPRFLESEEQSERKKLDSYFPPEDKSDLNQYLRSMRAEMEFKKIWVDFPVFQRTSNLLMVVSVFEYHLVRLVEAAWQDKRPSPRGVGDAMKQVVNAAPFLKEDDCYAADVTP</sequence>
<dbReference type="EMBL" id="JAMYEC010000002">
    <property type="protein sequence ID" value="MDX2333930.1"/>
    <property type="molecule type" value="Genomic_DNA"/>
</dbReference>
<comment type="caution">
    <text evidence="1">The sequence shown here is derived from an EMBL/GenBank/DDBJ whole genome shotgun (WGS) entry which is preliminary data.</text>
</comment>